<dbReference type="Proteomes" id="UP000001646">
    <property type="component" value="Unplaced"/>
</dbReference>
<reference evidence="16" key="3">
    <citation type="submission" date="2025-09" db="UniProtKB">
        <authorList>
            <consortium name="Ensembl"/>
        </authorList>
    </citation>
    <scope>IDENTIFICATION</scope>
</reference>
<dbReference type="GO" id="GO:0140693">
    <property type="term" value="F:molecular condensate scaffold activity"/>
    <property type="evidence" value="ECO:0007669"/>
    <property type="project" value="Ensembl"/>
</dbReference>
<feature type="region of interest" description="Disordered" evidence="14">
    <location>
        <begin position="390"/>
        <end position="418"/>
    </location>
</feature>
<comment type="similarity">
    <text evidence="4">Belongs to the MIEAP family.</text>
</comment>
<dbReference type="AlphaFoldDB" id="A0A803TFM4"/>
<evidence type="ECO:0000313" key="16">
    <source>
        <dbReference type="Ensembl" id="ENSACAP00000034014.1"/>
    </source>
</evidence>
<dbReference type="GO" id="GO:0035695">
    <property type="term" value="P:mitophagy by internal vacuole formation"/>
    <property type="evidence" value="ECO:0000318"/>
    <property type="project" value="GO_Central"/>
</dbReference>
<evidence type="ECO:0000256" key="1">
    <source>
        <dbReference type="ARBA" id="ARBA00004294"/>
    </source>
</evidence>
<dbReference type="Ensembl" id="ENSACAT00000048366.1">
    <property type="protein sequence ID" value="ENSACAP00000034014.1"/>
    <property type="gene ID" value="ENSACAG00000005954.4"/>
</dbReference>
<keyword evidence="11" id="KW-0472">Membrane</keyword>
<evidence type="ECO:0000256" key="6">
    <source>
        <dbReference type="ARBA" id="ARBA00022490"/>
    </source>
</evidence>
<evidence type="ECO:0000256" key="9">
    <source>
        <dbReference type="ARBA" id="ARBA00023121"/>
    </source>
</evidence>
<dbReference type="GO" id="GO:1901612">
    <property type="term" value="F:cardiolipin binding"/>
    <property type="evidence" value="ECO:0007669"/>
    <property type="project" value="Ensembl"/>
</dbReference>
<evidence type="ECO:0000256" key="3">
    <source>
        <dbReference type="ARBA" id="ARBA00004496"/>
    </source>
</evidence>
<dbReference type="GO" id="GO:0005759">
    <property type="term" value="C:mitochondrial matrix"/>
    <property type="evidence" value="ECO:0007669"/>
    <property type="project" value="UniProtKB-SubCell"/>
</dbReference>
<feature type="domain" description="Mitochondria-eating protein C-terminal" evidence="15">
    <location>
        <begin position="426"/>
        <end position="616"/>
    </location>
</feature>
<keyword evidence="6" id="KW-0963">Cytoplasm</keyword>
<evidence type="ECO:0000256" key="2">
    <source>
        <dbReference type="ARBA" id="ARBA00004305"/>
    </source>
</evidence>
<feature type="region of interest" description="Disordered" evidence="14">
    <location>
        <begin position="92"/>
        <end position="130"/>
    </location>
</feature>
<keyword evidence="7" id="KW-1000">Mitochondrion outer membrane</keyword>
<dbReference type="Bgee" id="ENSACAG00000005954">
    <property type="expression patterns" value="Expressed in lung and 4 other cell types or tissues"/>
</dbReference>
<dbReference type="Pfam" id="PF16026">
    <property type="entry name" value="MIEAP"/>
    <property type="match status" value="1"/>
</dbReference>
<dbReference type="InterPro" id="IPR026169">
    <property type="entry name" value="MIEAP"/>
</dbReference>
<keyword evidence="9" id="KW-0446">Lipid-binding</keyword>
<keyword evidence="8 13" id="KW-0175">Coiled coil</keyword>
<dbReference type="GO" id="GO:0042802">
    <property type="term" value="F:identical protein binding"/>
    <property type="evidence" value="ECO:0007669"/>
    <property type="project" value="Ensembl"/>
</dbReference>
<evidence type="ECO:0000259" key="15">
    <source>
        <dbReference type="Pfam" id="PF16026"/>
    </source>
</evidence>
<dbReference type="GO" id="GO:0005829">
    <property type="term" value="C:cytosol"/>
    <property type="evidence" value="ECO:0007669"/>
    <property type="project" value="Ensembl"/>
</dbReference>
<dbReference type="InParanoid" id="A0A803TFM4"/>
<reference evidence="16" key="2">
    <citation type="submission" date="2025-08" db="UniProtKB">
        <authorList>
            <consortium name="Ensembl"/>
        </authorList>
    </citation>
    <scope>IDENTIFICATION</scope>
</reference>
<evidence type="ECO:0000313" key="17">
    <source>
        <dbReference type="Proteomes" id="UP000001646"/>
    </source>
</evidence>
<dbReference type="GO" id="GO:0032049">
    <property type="term" value="P:cardiolipin biosynthetic process"/>
    <property type="evidence" value="ECO:0007669"/>
    <property type="project" value="Ensembl"/>
</dbReference>
<feature type="compositionally biased region" description="Low complexity" evidence="14">
    <location>
        <begin position="655"/>
        <end position="666"/>
    </location>
</feature>
<dbReference type="GO" id="GO:0005654">
    <property type="term" value="C:nucleoplasm"/>
    <property type="evidence" value="ECO:0007669"/>
    <property type="project" value="Ensembl"/>
</dbReference>
<dbReference type="GO" id="GO:0035965">
    <property type="term" value="P:cardiolipin acyl-chain remodeling"/>
    <property type="evidence" value="ECO:0007669"/>
    <property type="project" value="Ensembl"/>
</dbReference>
<evidence type="ECO:0000256" key="5">
    <source>
        <dbReference type="ARBA" id="ARBA00019863"/>
    </source>
</evidence>
<evidence type="ECO:0000256" key="10">
    <source>
        <dbReference type="ARBA" id="ARBA00023128"/>
    </source>
</evidence>
<dbReference type="PANTHER" id="PTHR21771">
    <property type="entry name" value="MITOCHONDRIA-EATING PROTEIN-RELATED"/>
    <property type="match status" value="1"/>
</dbReference>
<keyword evidence="17" id="KW-1185">Reference proteome</keyword>
<keyword evidence="10" id="KW-0496">Mitochondrion</keyword>
<evidence type="ECO:0000256" key="13">
    <source>
        <dbReference type="SAM" id="Coils"/>
    </source>
</evidence>
<evidence type="ECO:0000256" key="7">
    <source>
        <dbReference type="ARBA" id="ARBA00022787"/>
    </source>
</evidence>
<dbReference type="GeneTree" id="ENSGT00390000013532"/>
<evidence type="ECO:0000256" key="14">
    <source>
        <dbReference type="SAM" id="MobiDB-lite"/>
    </source>
</evidence>
<evidence type="ECO:0000256" key="11">
    <source>
        <dbReference type="ARBA" id="ARBA00023136"/>
    </source>
</evidence>
<dbReference type="FunCoup" id="A0A803TFM4">
    <property type="interactions" value="3"/>
</dbReference>
<proteinExistence type="inferred from homology"/>
<dbReference type="InterPro" id="IPR031981">
    <property type="entry name" value="MIEAP_C"/>
</dbReference>
<dbReference type="GO" id="GO:1900210">
    <property type="term" value="P:positive regulation of cardiolipin metabolic process"/>
    <property type="evidence" value="ECO:0007669"/>
    <property type="project" value="Ensembl"/>
</dbReference>
<organism evidence="16 17">
    <name type="scientific">Anolis carolinensis</name>
    <name type="common">Green anole</name>
    <name type="synonym">American chameleon</name>
    <dbReference type="NCBI Taxonomy" id="28377"/>
    <lineage>
        <taxon>Eukaryota</taxon>
        <taxon>Metazoa</taxon>
        <taxon>Chordata</taxon>
        <taxon>Craniata</taxon>
        <taxon>Vertebrata</taxon>
        <taxon>Euteleostomi</taxon>
        <taxon>Lepidosauria</taxon>
        <taxon>Squamata</taxon>
        <taxon>Bifurcata</taxon>
        <taxon>Unidentata</taxon>
        <taxon>Episquamata</taxon>
        <taxon>Toxicofera</taxon>
        <taxon>Iguania</taxon>
        <taxon>Dactyloidae</taxon>
        <taxon>Anolis</taxon>
    </lineage>
</organism>
<name>A0A803TFM4_ANOCA</name>
<dbReference type="GO" id="GO:0005741">
    <property type="term" value="C:mitochondrial outer membrane"/>
    <property type="evidence" value="ECO:0000318"/>
    <property type="project" value="GO_Central"/>
</dbReference>
<dbReference type="PANTHER" id="PTHR21771:SF0">
    <property type="entry name" value="MITOCHONDRIA-EATING PROTEIN"/>
    <property type="match status" value="1"/>
</dbReference>
<protein>
    <recommendedName>
        <fullName evidence="5">Mitochondria-eating protein</fullName>
    </recommendedName>
    <alternativeName>
        <fullName evidence="12">Spermatogenesis-associated protein 18</fullName>
    </alternativeName>
</protein>
<feature type="coiled-coil region" evidence="13">
    <location>
        <begin position="285"/>
        <end position="382"/>
    </location>
</feature>
<accession>A0A803TFM4</accession>
<dbReference type="GO" id="GO:0035694">
    <property type="term" value="P:mitochondrial protein catabolic process"/>
    <property type="evidence" value="ECO:0000318"/>
    <property type="project" value="GO_Central"/>
</dbReference>
<feature type="compositionally biased region" description="Low complexity" evidence="14">
    <location>
        <begin position="393"/>
        <end position="405"/>
    </location>
</feature>
<evidence type="ECO:0000256" key="8">
    <source>
        <dbReference type="ARBA" id="ARBA00023054"/>
    </source>
</evidence>
<feature type="region of interest" description="Disordered" evidence="14">
    <location>
        <begin position="633"/>
        <end position="666"/>
    </location>
</feature>
<comment type="subcellular location">
    <subcellularLocation>
        <location evidence="3">Cytoplasm</location>
    </subcellularLocation>
    <subcellularLocation>
        <location evidence="2">Mitochondrion matrix</location>
    </subcellularLocation>
    <subcellularLocation>
        <location evidence="1">Mitochondrion outer membrane</location>
    </subcellularLocation>
</comment>
<sequence>MRWGNFLPRIGSPPLLNSNPWQILTTLEAWLDWLGTFLLSLVGSLSLSLHLHCVIKASGERLAPGPRFSPGLLPLAGGAEGGKEAPFPGVATTPGVPWHRRQFGQQSPGIKRSNHGEAGGGPRHGGSERECPALAARGANPCPRGWPGSPAQVAPVFPSPLPPAAPPGAMAESLRRMISNETCRVLQEKLERWYQDYHINSCDQNLTRCCEIMELNSMIQGQLFTILNQTCQQGGQYAGMEVIKSRLLPWLGSCLCSYSPGRPLEANSSRLQDSLEKDRTLRELSTSQSHEIKQLEKELNATRLQLNLVKQDLADTQLALEDTKAKSATTILAAEDEIVQLKADLKASRTKEECALINLERLNEYEKQVLTLKDEIAVLAAQKSVLQSKLARSRSPSPISARSRSPSPPPMKSFSSGRARLSNASRHAHLVERFSDIYTQERLDAQTLLRSYIDDLEIVQRIIYIAAVESFQVAKRAFRQFKMRVRKTLSLSYSGSESLEDMVMDYIIRQEDLYDVQSSVNDVICAMNTNPQISFPPEVDFIMISSLIRELCRVAFSMQTLDPPLDVSFGTDGELFSEYKYRRSYDSEFTAPLVAYHVWPALMEEDSVIVKGEVVTRRGALWSHRSRSRSRCRSRSLSPLSRSAGYTRHLRSRNRSPSPLRSGSPSKWAYSELRRSWL</sequence>
<reference evidence="16" key="1">
    <citation type="submission" date="2009-12" db="EMBL/GenBank/DDBJ databases">
        <title>The Genome Sequence of Anolis carolinensis (Green Anole Lizard).</title>
        <authorList>
            <consortium name="The Genome Sequencing Platform"/>
            <person name="Di Palma F."/>
            <person name="Alfoldi J."/>
            <person name="Heiman D."/>
            <person name="Young S."/>
            <person name="Grabherr M."/>
            <person name="Johnson J."/>
            <person name="Lander E.S."/>
            <person name="Lindblad-Toh K."/>
        </authorList>
    </citation>
    <scope>NUCLEOTIDE SEQUENCE [LARGE SCALE GENOMIC DNA]</scope>
    <source>
        <strain evidence="16">JBL SC #1</strain>
    </source>
</reference>
<evidence type="ECO:0000256" key="12">
    <source>
        <dbReference type="ARBA" id="ARBA00032687"/>
    </source>
</evidence>
<gene>
    <name evidence="16" type="primary">SPATA18</name>
</gene>
<evidence type="ECO:0000256" key="4">
    <source>
        <dbReference type="ARBA" id="ARBA00008233"/>
    </source>
</evidence>